<evidence type="ECO:0000313" key="7">
    <source>
        <dbReference type="EMBL" id="KAF5875250.1"/>
    </source>
</evidence>
<dbReference type="EC" id="1.14.19.18" evidence="3"/>
<keyword evidence="5" id="KW-0443">Lipid metabolism</keyword>
<dbReference type="SMART" id="SM01117">
    <property type="entry name" value="Cyt-b5"/>
    <property type="match status" value="1"/>
</dbReference>
<name>A0A8H6EKI7_9HELO</name>
<dbReference type="OrthoDB" id="260091at2759"/>
<dbReference type="PANTHER" id="PTHR19353:SF76">
    <property type="entry name" value="DELTA 8-(E)-SPHINGOLIPID DESATURASE"/>
    <property type="match status" value="1"/>
</dbReference>
<dbReference type="InterPro" id="IPR036400">
    <property type="entry name" value="Cyt_B5-like_heme/steroid_sf"/>
</dbReference>
<dbReference type="GeneID" id="59257801"/>
<keyword evidence="8" id="KW-1185">Reference proteome</keyword>
<dbReference type="GO" id="GO:0016020">
    <property type="term" value="C:membrane"/>
    <property type="evidence" value="ECO:0007669"/>
    <property type="project" value="TreeGrafter"/>
</dbReference>
<dbReference type="PRINTS" id="PR00363">
    <property type="entry name" value="CYTOCHROMEB5"/>
</dbReference>
<dbReference type="PANTHER" id="PTHR19353">
    <property type="entry name" value="FATTY ACID DESATURASE 2"/>
    <property type="match status" value="1"/>
</dbReference>
<sequence>MTSQIRIISRPEIAHLISHGHKIFILDGSVIKADAWLPFHPGGEKSIMHMIGRDATDEINALHSEGARERMRKYVIGRIEGRWENLVPPIQGGMYRAGVVQEAGERDEVLDRGEESRFPGDGIPGLLGCDGGGGGKGDSLRLRCIGAEMQSSRAPSSSFSSSLSLMKMELEKEKENPHLTSLEALTAHSISTDLSKYPLLTPNPKMRLSSNIASSIKTSFRRSL</sequence>
<feature type="domain" description="Cytochrome b5 heme-binding" evidence="6">
    <location>
        <begin position="5"/>
        <end position="80"/>
    </location>
</feature>
<comment type="pathway">
    <text evidence="2">Sphingolipid metabolism.</text>
</comment>
<proteinExistence type="predicted"/>
<comment type="pathway">
    <text evidence="1">Lipid metabolism; sphingolipid metabolism.</text>
</comment>
<dbReference type="InterPro" id="IPR012171">
    <property type="entry name" value="Fatty_acid_desaturase"/>
</dbReference>
<dbReference type="SUPFAM" id="SSF55856">
    <property type="entry name" value="Cytochrome b5-like heme/steroid binding domain"/>
    <property type="match status" value="1"/>
</dbReference>
<reference evidence="7 8" key="1">
    <citation type="journal article" date="2020" name="Phytopathology">
        <title>A high-quality genome resource of Botrytis fragariae, a new and rapidly spreading fungal pathogen causing strawberry gray mold in the U.S.A.</title>
        <authorList>
            <person name="Wu Y."/>
            <person name="Saski C.A."/>
            <person name="Schnabel G."/>
            <person name="Xiao S."/>
            <person name="Hu M."/>
        </authorList>
    </citation>
    <scope>NUCLEOTIDE SEQUENCE [LARGE SCALE GENOMIC DNA]</scope>
    <source>
        <strain evidence="7 8">BVB16</strain>
    </source>
</reference>
<dbReference type="InterPro" id="IPR001199">
    <property type="entry name" value="Cyt_B5-like_heme/steroid-bd"/>
</dbReference>
<organism evidence="7 8">
    <name type="scientific">Botrytis fragariae</name>
    <dbReference type="NCBI Taxonomy" id="1964551"/>
    <lineage>
        <taxon>Eukaryota</taxon>
        <taxon>Fungi</taxon>
        <taxon>Dikarya</taxon>
        <taxon>Ascomycota</taxon>
        <taxon>Pezizomycotina</taxon>
        <taxon>Leotiomycetes</taxon>
        <taxon>Helotiales</taxon>
        <taxon>Sclerotiniaceae</taxon>
        <taxon>Botrytis</taxon>
    </lineage>
</organism>
<dbReference type="GO" id="GO:0016717">
    <property type="term" value="F:oxidoreductase activity, acting on paired donors, with oxidation of a pair of donors resulting in the reduction of molecular oxygen to two molecules of water"/>
    <property type="evidence" value="ECO:0007669"/>
    <property type="project" value="TreeGrafter"/>
</dbReference>
<gene>
    <name evidence="7" type="ORF">Bfra_003703</name>
</gene>
<dbReference type="AlphaFoldDB" id="A0A8H6EKI7"/>
<evidence type="ECO:0000256" key="1">
    <source>
        <dbReference type="ARBA" id="ARBA00004760"/>
    </source>
</evidence>
<dbReference type="Gene3D" id="3.10.120.10">
    <property type="entry name" value="Cytochrome b5-like heme/steroid binding domain"/>
    <property type="match status" value="1"/>
</dbReference>
<dbReference type="Proteomes" id="UP000531561">
    <property type="component" value="Unassembled WGS sequence"/>
</dbReference>
<dbReference type="EMBL" id="JABFCT010000006">
    <property type="protein sequence ID" value="KAF5875250.1"/>
    <property type="molecule type" value="Genomic_DNA"/>
</dbReference>
<accession>A0A8H6EKI7</accession>
<dbReference type="PROSITE" id="PS50255">
    <property type="entry name" value="CYTOCHROME_B5_2"/>
    <property type="match status" value="1"/>
</dbReference>
<evidence type="ECO:0000256" key="3">
    <source>
        <dbReference type="ARBA" id="ARBA00012019"/>
    </source>
</evidence>
<keyword evidence="5" id="KW-0746">Sphingolipid metabolism</keyword>
<evidence type="ECO:0000313" key="8">
    <source>
        <dbReference type="Proteomes" id="UP000531561"/>
    </source>
</evidence>
<dbReference type="RefSeq" id="XP_037194196.1">
    <property type="nucleotide sequence ID" value="XM_037334109.1"/>
</dbReference>
<evidence type="ECO:0000256" key="4">
    <source>
        <dbReference type="ARBA" id="ARBA00016939"/>
    </source>
</evidence>
<comment type="caution">
    <text evidence="7">The sequence shown here is derived from an EMBL/GenBank/DDBJ whole genome shotgun (WGS) entry which is preliminary data.</text>
</comment>
<evidence type="ECO:0000259" key="6">
    <source>
        <dbReference type="PROSITE" id="PS50255"/>
    </source>
</evidence>
<dbReference type="GO" id="GO:0006665">
    <property type="term" value="P:sphingolipid metabolic process"/>
    <property type="evidence" value="ECO:0007669"/>
    <property type="project" value="UniProtKB-UniPathway"/>
</dbReference>
<protein>
    <recommendedName>
        <fullName evidence="4">Delta 8-(E)-sphingolipid desaturase</fullName>
        <ecNumber evidence="3">1.14.19.18</ecNumber>
    </recommendedName>
</protein>
<evidence type="ECO:0000256" key="5">
    <source>
        <dbReference type="ARBA" id="ARBA00022919"/>
    </source>
</evidence>
<dbReference type="Pfam" id="PF00173">
    <property type="entry name" value="Cyt-b5"/>
    <property type="match status" value="1"/>
</dbReference>
<evidence type="ECO:0000256" key="2">
    <source>
        <dbReference type="ARBA" id="ARBA00004991"/>
    </source>
</evidence>
<dbReference type="UniPathway" id="UPA00222"/>